<feature type="compositionally biased region" description="Low complexity" evidence="3">
    <location>
        <begin position="197"/>
        <end position="214"/>
    </location>
</feature>
<dbReference type="Gene3D" id="4.10.60.10">
    <property type="entry name" value="Zinc finger, CCHC-type"/>
    <property type="match status" value="1"/>
</dbReference>
<proteinExistence type="predicted"/>
<accession>A0A316U7L7</accession>
<organism evidence="5 6">
    <name type="scientific">Pseudomicrostroma glucosiphilum</name>
    <dbReference type="NCBI Taxonomy" id="1684307"/>
    <lineage>
        <taxon>Eukaryota</taxon>
        <taxon>Fungi</taxon>
        <taxon>Dikarya</taxon>
        <taxon>Basidiomycota</taxon>
        <taxon>Ustilaginomycotina</taxon>
        <taxon>Exobasidiomycetes</taxon>
        <taxon>Microstromatales</taxon>
        <taxon>Microstromatales incertae sedis</taxon>
        <taxon>Pseudomicrostroma</taxon>
    </lineage>
</organism>
<evidence type="ECO:0000313" key="6">
    <source>
        <dbReference type="Proteomes" id="UP000245942"/>
    </source>
</evidence>
<reference evidence="5 6" key="1">
    <citation type="journal article" date="2018" name="Mol. Biol. Evol.">
        <title>Broad Genomic Sampling Reveals a Smut Pathogenic Ancestry of the Fungal Clade Ustilaginomycotina.</title>
        <authorList>
            <person name="Kijpornyongpan T."/>
            <person name="Mondo S.J."/>
            <person name="Barry K."/>
            <person name="Sandor L."/>
            <person name="Lee J."/>
            <person name="Lipzen A."/>
            <person name="Pangilinan J."/>
            <person name="LaButti K."/>
            <person name="Hainaut M."/>
            <person name="Henrissat B."/>
            <person name="Grigoriev I.V."/>
            <person name="Spatafora J.W."/>
            <person name="Aime M.C."/>
        </authorList>
    </citation>
    <scope>NUCLEOTIDE SEQUENCE [LARGE SCALE GENOMIC DNA]</scope>
    <source>
        <strain evidence="5 6">MCA 4718</strain>
    </source>
</reference>
<dbReference type="Pfam" id="PF00098">
    <property type="entry name" value="zf-CCHC"/>
    <property type="match status" value="1"/>
</dbReference>
<feature type="non-terminal residue" evidence="5">
    <location>
        <position position="1"/>
    </location>
</feature>
<dbReference type="EMBL" id="KZ819333">
    <property type="protein sequence ID" value="PWN18945.1"/>
    <property type="molecule type" value="Genomic_DNA"/>
</dbReference>
<feature type="compositionally biased region" description="Basic and acidic residues" evidence="3">
    <location>
        <begin position="226"/>
        <end position="238"/>
    </location>
</feature>
<evidence type="ECO:0000256" key="1">
    <source>
        <dbReference type="ARBA" id="ARBA00022664"/>
    </source>
</evidence>
<evidence type="ECO:0000313" key="5">
    <source>
        <dbReference type="EMBL" id="PWN18945.1"/>
    </source>
</evidence>
<gene>
    <name evidence="5" type="ORF">BCV69DRAFT_241476</name>
</gene>
<dbReference type="SMART" id="SM00343">
    <property type="entry name" value="ZnF_C2HC"/>
    <property type="match status" value="1"/>
</dbReference>
<dbReference type="RefSeq" id="XP_025346105.1">
    <property type="nucleotide sequence ID" value="XM_025490015.1"/>
</dbReference>
<feature type="region of interest" description="Disordered" evidence="3">
    <location>
        <begin position="188"/>
        <end position="245"/>
    </location>
</feature>
<dbReference type="GeneID" id="37011749"/>
<evidence type="ECO:0000259" key="4">
    <source>
        <dbReference type="PROSITE" id="PS50158"/>
    </source>
</evidence>
<keyword evidence="2" id="KW-0862">Zinc</keyword>
<keyword evidence="6" id="KW-1185">Reference proteome</keyword>
<evidence type="ECO:0000256" key="2">
    <source>
        <dbReference type="PROSITE-ProRule" id="PRU00047"/>
    </source>
</evidence>
<keyword evidence="2" id="KW-0479">Metal-binding</keyword>
<dbReference type="InterPro" id="IPR001878">
    <property type="entry name" value="Znf_CCHC"/>
</dbReference>
<keyword evidence="1" id="KW-0507">mRNA processing</keyword>
<dbReference type="AlphaFoldDB" id="A0A316U7L7"/>
<evidence type="ECO:0000256" key="3">
    <source>
        <dbReference type="SAM" id="MobiDB-lite"/>
    </source>
</evidence>
<dbReference type="STRING" id="1684307.A0A316U7L7"/>
<sequence>DILELLRGMVKLNNANWHTWLLDFKSTFRTIPLVMDIMTGTIKDDHPSYDAQLDAKFVGIIRNSCDKESSKNIRHIVNVKEWNTGSELFQQLQSELCRDDDITSGSLLMELGRVRMFNNDVEKTISEINDIATKGSLIGLVIEDQQKVTQLASCTQFSQGYGEVWSTLETVGKAHKWQSLCAAMRRRHNRIKNDPGRMSSSRRSSAPAAMPSSSDSQGVSQAYLLGKRDPRKPDEPAKCYDCGDPGHIAKNCPN</sequence>
<dbReference type="GO" id="GO:0006397">
    <property type="term" value="P:mRNA processing"/>
    <property type="evidence" value="ECO:0007669"/>
    <property type="project" value="UniProtKB-KW"/>
</dbReference>
<protein>
    <recommendedName>
        <fullName evidence="4">CCHC-type domain-containing protein</fullName>
    </recommendedName>
</protein>
<name>A0A316U7L7_9BASI</name>
<dbReference type="Proteomes" id="UP000245942">
    <property type="component" value="Unassembled WGS sequence"/>
</dbReference>
<dbReference type="InterPro" id="IPR036875">
    <property type="entry name" value="Znf_CCHC_sf"/>
</dbReference>
<feature type="domain" description="CCHC-type" evidence="4">
    <location>
        <begin position="238"/>
        <end position="254"/>
    </location>
</feature>
<dbReference type="OrthoDB" id="3341596at2759"/>
<dbReference type="PROSITE" id="PS50158">
    <property type="entry name" value="ZF_CCHC"/>
    <property type="match status" value="1"/>
</dbReference>
<keyword evidence="2" id="KW-0863">Zinc-finger</keyword>
<dbReference type="SUPFAM" id="SSF57756">
    <property type="entry name" value="Retrovirus zinc finger-like domains"/>
    <property type="match status" value="1"/>
</dbReference>
<dbReference type="GO" id="GO:0003676">
    <property type="term" value="F:nucleic acid binding"/>
    <property type="evidence" value="ECO:0007669"/>
    <property type="project" value="InterPro"/>
</dbReference>
<dbReference type="GO" id="GO:0008270">
    <property type="term" value="F:zinc ion binding"/>
    <property type="evidence" value="ECO:0007669"/>
    <property type="project" value="UniProtKB-KW"/>
</dbReference>
<feature type="non-terminal residue" evidence="5">
    <location>
        <position position="254"/>
    </location>
</feature>